<dbReference type="Gene3D" id="6.10.250.2410">
    <property type="match status" value="1"/>
</dbReference>
<organism evidence="4 5">
    <name type="scientific">Clostridium kluyveri (strain ATCC 8527 / DSM 555 / NBRC 12016 / NCIMB 10680 / K1)</name>
    <dbReference type="NCBI Taxonomy" id="431943"/>
    <lineage>
        <taxon>Bacteria</taxon>
        <taxon>Bacillati</taxon>
        <taxon>Bacillota</taxon>
        <taxon>Clostridia</taxon>
        <taxon>Eubacteriales</taxon>
        <taxon>Clostridiaceae</taxon>
        <taxon>Clostridium</taxon>
    </lineage>
</organism>
<comment type="subunit">
    <text evidence="3">Component of a cohesin-like complex composed of ScpA, ScpB and the Smc homodimer, in which ScpA and ScpB bind to the head domain of Smc. The presence of the three proteins is required for the association of the complex with DNA.</text>
</comment>
<dbReference type="GO" id="GO:0051301">
    <property type="term" value="P:cell division"/>
    <property type="evidence" value="ECO:0007669"/>
    <property type="project" value="UniProtKB-KW"/>
</dbReference>
<sequence>MPLNIKIENFQGPFDLLLHLIKKNKMNIYDIKIHDITEQYIQYINNMKDMDLEVTSEFIVIAASLIEIKSKVLLPKPKLDESAADDEKDPRKQLVDKLLQYKRFKAAAEFFKERALNIGKMYGKMPEIIEVKNKPENVEEILRDTDMEKLHEIYKKLIDLYTNKLNKENTVNKNITVDKFKLEDKMQYIVEILEGKKKIRFSTVVESCSFKIETIITFVALLELVKLRTISIMQYKNFSEIYIERVIEYGGESQ</sequence>
<keyword evidence="3" id="KW-0963">Cytoplasm</keyword>
<keyword evidence="1 3" id="KW-0159">Chromosome partition</keyword>
<dbReference type="PANTHER" id="PTHR33969:SF2">
    <property type="entry name" value="SEGREGATION AND CONDENSATION PROTEIN A"/>
    <property type="match status" value="1"/>
</dbReference>
<proteinExistence type="inferred from homology"/>
<dbReference type="InterPro" id="IPR023093">
    <property type="entry name" value="ScpA-like_C"/>
</dbReference>
<dbReference type="AlphaFoldDB" id="A5N7L6"/>
<accession>A5N7L6</accession>
<dbReference type="HOGENOM" id="CLU_038686_3_0_9"/>
<dbReference type="GO" id="GO:0006260">
    <property type="term" value="P:DNA replication"/>
    <property type="evidence" value="ECO:0007669"/>
    <property type="project" value="UniProtKB-UniRule"/>
</dbReference>
<dbReference type="STRING" id="431943.CKL_1255"/>
<dbReference type="PANTHER" id="PTHR33969">
    <property type="entry name" value="SEGREGATION AND CONDENSATION PROTEIN A"/>
    <property type="match status" value="1"/>
</dbReference>
<comment type="similarity">
    <text evidence="3">Belongs to the ScpA family.</text>
</comment>
<evidence type="ECO:0000256" key="1">
    <source>
        <dbReference type="ARBA" id="ARBA00022829"/>
    </source>
</evidence>
<keyword evidence="5" id="KW-1185">Reference proteome</keyword>
<dbReference type="InterPro" id="IPR003768">
    <property type="entry name" value="ScpA"/>
</dbReference>
<dbReference type="KEGG" id="ckl:CKL_1255"/>
<dbReference type="HAMAP" id="MF_01805">
    <property type="entry name" value="ScpA"/>
    <property type="match status" value="1"/>
</dbReference>
<dbReference type="GO" id="GO:0005737">
    <property type="term" value="C:cytoplasm"/>
    <property type="evidence" value="ECO:0007669"/>
    <property type="project" value="UniProtKB-SubCell"/>
</dbReference>
<name>A5N7L6_CLOK5</name>
<comment type="function">
    <text evidence="3">Participates in chromosomal partition during cell division. May act via the formation of a condensin-like complex containing Smc and ScpB that pull DNA away from mid-cell into both cell halves.</text>
</comment>
<dbReference type="NCBIfam" id="NF000994">
    <property type="entry name" value="PRK00104.1-3"/>
    <property type="match status" value="1"/>
</dbReference>
<dbReference type="EMBL" id="CP000673">
    <property type="protein sequence ID" value="EDK33297.1"/>
    <property type="molecule type" value="Genomic_DNA"/>
</dbReference>
<evidence type="ECO:0000256" key="2">
    <source>
        <dbReference type="ARBA" id="ARBA00044777"/>
    </source>
</evidence>
<keyword evidence="3" id="KW-0132">Cell division</keyword>
<keyword evidence="3" id="KW-0131">Cell cycle</keyword>
<dbReference type="GO" id="GO:0007059">
    <property type="term" value="P:chromosome segregation"/>
    <property type="evidence" value="ECO:0007669"/>
    <property type="project" value="UniProtKB-UniRule"/>
</dbReference>
<evidence type="ECO:0000313" key="5">
    <source>
        <dbReference type="Proteomes" id="UP000002411"/>
    </source>
</evidence>
<dbReference type="Pfam" id="PF02616">
    <property type="entry name" value="SMC_ScpA"/>
    <property type="match status" value="1"/>
</dbReference>
<dbReference type="Proteomes" id="UP000002411">
    <property type="component" value="Chromosome"/>
</dbReference>
<evidence type="ECO:0000256" key="3">
    <source>
        <dbReference type="HAMAP-Rule" id="MF_01805"/>
    </source>
</evidence>
<dbReference type="RefSeq" id="WP_012101641.1">
    <property type="nucleotide sequence ID" value="NC_009706.1"/>
</dbReference>
<dbReference type="Gene3D" id="1.10.10.580">
    <property type="entry name" value="Structural maintenance of chromosome 1. Chain E"/>
    <property type="match status" value="1"/>
</dbReference>
<comment type="subcellular location">
    <subcellularLocation>
        <location evidence="3">Cytoplasm</location>
    </subcellularLocation>
    <text evidence="3">Associated with two foci at the outer edges of the nucleoid region in young cells, and at four foci within both cell halves in older cells.</text>
</comment>
<gene>
    <name evidence="3 4" type="primary">scpA</name>
    <name evidence="4" type="ordered locus">CKL_1255</name>
</gene>
<protein>
    <recommendedName>
        <fullName evidence="2 3">Segregation and condensation protein A</fullName>
    </recommendedName>
</protein>
<dbReference type="eggNOG" id="COG1354">
    <property type="taxonomic scope" value="Bacteria"/>
</dbReference>
<reference evidence="4 5" key="1">
    <citation type="journal article" date="2008" name="Proc. Natl. Acad. Sci. U.S.A.">
        <title>The genome of Clostridium kluyveri, a strict anaerobe with unique metabolic features.</title>
        <authorList>
            <person name="Seedorf H."/>
            <person name="Fricke W.F."/>
            <person name="Veith B."/>
            <person name="Brueggemann H."/>
            <person name="Liesegang H."/>
            <person name="Strittmatter A."/>
            <person name="Miethke M."/>
            <person name="Buckel W."/>
            <person name="Hinderberger J."/>
            <person name="Li F."/>
            <person name="Hagemeier C."/>
            <person name="Thauer R.K."/>
            <person name="Gottschalk G."/>
        </authorList>
    </citation>
    <scope>NUCLEOTIDE SEQUENCE [LARGE SCALE GENOMIC DNA]</scope>
    <source>
        <strain evidence="5">ATCC 8527 / DSM 555 / NCIMB 10680</strain>
    </source>
</reference>
<evidence type="ECO:0000313" key="4">
    <source>
        <dbReference type="EMBL" id="EDK33297.1"/>
    </source>
</evidence>